<accession>A0ABM9VYX6</accession>
<dbReference type="EMBL" id="FCOW01000002">
    <property type="protein sequence ID" value="CVK18059.1"/>
    <property type="molecule type" value="Genomic_DNA"/>
</dbReference>
<dbReference type="InterPro" id="IPR016585">
    <property type="entry name" value="Gly/sarc/bet_Rdtase_B_asu/bsu"/>
</dbReference>
<dbReference type="RefSeq" id="WP_244915961.1">
    <property type="nucleotide sequence ID" value="NZ_CP146991.1"/>
</dbReference>
<dbReference type="EC" id="1.21.4.2" evidence="1"/>
<reference evidence="1 2" key="1">
    <citation type="submission" date="2016-01" db="EMBL/GenBank/DDBJ databases">
        <authorList>
            <person name="Brown R."/>
        </authorList>
    </citation>
    <scope>NUCLEOTIDE SEQUENCE [LARGE SCALE GENOMIC DNA]</scope>
    <source>
        <strain evidence="1">Sporomusa sphaeroides DSM 2875</strain>
    </source>
</reference>
<dbReference type="InterPro" id="IPR015417">
    <property type="entry name" value="Gly_reductase_pB_sua/b"/>
</dbReference>
<evidence type="ECO:0000313" key="2">
    <source>
        <dbReference type="Proteomes" id="UP000245702"/>
    </source>
</evidence>
<name>A0ABM9VYX6_9FIRM</name>
<organism evidence="1 2">
    <name type="scientific">Sporomusa sphaeroides DSM 2875</name>
    <dbReference type="NCBI Taxonomy" id="1337886"/>
    <lineage>
        <taxon>Bacteria</taxon>
        <taxon>Bacillati</taxon>
        <taxon>Bacillota</taxon>
        <taxon>Negativicutes</taxon>
        <taxon>Selenomonadales</taxon>
        <taxon>Sporomusaceae</taxon>
        <taxon>Sporomusa</taxon>
    </lineage>
</organism>
<protein>
    <submittedName>
        <fullName evidence="1">Glycine reductase complex component B subunits alpha and beta</fullName>
        <ecNumber evidence="1">1.21.4.2</ecNumber>
    </submittedName>
</protein>
<dbReference type="Pfam" id="PF09338">
    <property type="entry name" value="Gly_reductase"/>
    <property type="match status" value="1"/>
</dbReference>
<dbReference type="GO" id="GO:0030699">
    <property type="term" value="F:glycine reductase activity"/>
    <property type="evidence" value="ECO:0007669"/>
    <property type="project" value="UniProtKB-EC"/>
</dbReference>
<proteinExistence type="predicted"/>
<dbReference type="Proteomes" id="UP000245702">
    <property type="component" value="Unassembled WGS sequence"/>
</dbReference>
<keyword evidence="2" id="KW-1185">Reference proteome</keyword>
<comment type="caution">
    <text evidence="1">The sequence shown here is derived from an EMBL/GenBank/DDBJ whole genome shotgun (WGS) entry which is preliminary data.</text>
</comment>
<evidence type="ECO:0000313" key="1">
    <source>
        <dbReference type="EMBL" id="CVK18059.1"/>
    </source>
</evidence>
<gene>
    <name evidence="1" type="primary">grdE_1</name>
    <name evidence="1" type="ORF">SSPH_00695</name>
</gene>
<dbReference type="PIRSF" id="PIRSF011588">
    <property type="entry name" value="Gly_sarc_betain_red_a/b"/>
    <property type="match status" value="1"/>
</dbReference>
<sequence length="430" mass="46077">MNVLKLEIGRIHIKDIQLGSETSVKDGVLCVDKEGLIAFLKQDERIKDIKLDVAKPGEKVRIIPVKDVIEPRVKVQGGINGFPGITAKQAQCGDGRTHVLYGAAIVTVGDIVGFQEGVIDMWGEGARWTPFSKTYNLTVDIQVAEGLQPHIHEETVRVAGLRAAEFVGLAGNVTPDEILTFELGSIFAETAKYPNLPRVVYAQMNITQGLLHDTYIYGVNQANILPTLLHPNEELDGAVVSGNCVAACDKITTYQHQNNSVIYDLYAQHGKEINFLGVIMVPEHTTLAGKVRASDYTVKLATMLGADAVIVSEEGYGNPDSDLLMICKKCEKSGIKTVLITDECAGRDGMSQPLADTAAEAVAVISGGNVSHVVTLPPADKVIGNKAAISVLAGGWEGSLLEDGSLMCELNAVIGATSEIGFHNVTCRLY</sequence>
<keyword evidence="1" id="KW-0560">Oxidoreductase</keyword>